<feature type="chain" id="PRO_5012243981" description="Lysozyme" evidence="7">
    <location>
        <begin position="23"/>
        <end position="183"/>
    </location>
</feature>
<dbReference type="InterPro" id="IPR034690">
    <property type="entry name" value="Endolysin_T4_type"/>
</dbReference>
<dbReference type="GO" id="GO:0042742">
    <property type="term" value="P:defense response to bacterium"/>
    <property type="evidence" value="ECO:0007669"/>
    <property type="project" value="UniProtKB-KW"/>
</dbReference>
<proteinExistence type="inferred from homology"/>
<dbReference type="GO" id="GO:0031640">
    <property type="term" value="P:killing of cells of another organism"/>
    <property type="evidence" value="ECO:0007669"/>
    <property type="project" value="UniProtKB-KW"/>
</dbReference>
<evidence type="ECO:0000256" key="3">
    <source>
        <dbReference type="ARBA" id="ARBA00022638"/>
    </source>
</evidence>
<keyword evidence="4 6" id="KW-0378">Hydrolase</keyword>
<organism evidence="8 9">
    <name type="scientific">Bordetella genomosp. 1</name>
    <dbReference type="NCBI Taxonomy" id="1395607"/>
    <lineage>
        <taxon>Bacteria</taxon>
        <taxon>Pseudomonadati</taxon>
        <taxon>Pseudomonadota</taxon>
        <taxon>Betaproteobacteria</taxon>
        <taxon>Burkholderiales</taxon>
        <taxon>Alcaligenaceae</taxon>
        <taxon>Bordetella</taxon>
    </lineage>
</organism>
<evidence type="ECO:0000256" key="1">
    <source>
        <dbReference type="ARBA" id="ARBA00000632"/>
    </source>
</evidence>
<dbReference type="GO" id="GO:0016998">
    <property type="term" value="P:cell wall macromolecule catabolic process"/>
    <property type="evidence" value="ECO:0007669"/>
    <property type="project" value="InterPro"/>
</dbReference>
<comment type="catalytic activity">
    <reaction evidence="1 6">
        <text>Hydrolysis of (1-&gt;4)-beta-linkages between N-acetylmuramic acid and N-acetyl-D-glucosamine residues in a peptidoglycan and between N-acetyl-D-glucosamine residues in chitodextrins.</text>
        <dbReference type="EC" id="3.2.1.17"/>
    </reaction>
</comment>
<keyword evidence="5 6" id="KW-0326">Glycosidase</keyword>
<feature type="signal peptide" evidence="7">
    <location>
        <begin position="1"/>
        <end position="22"/>
    </location>
</feature>
<keyword evidence="7" id="KW-0732">Signal</keyword>
<protein>
    <recommendedName>
        <fullName evidence="6">Lysozyme</fullName>
        <ecNumber evidence="6">3.2.1.17</ecNumber>
    </recommendedName>
</protein>
<keyword evidence="3 6" id="KW-0081">Bacteriolytic enzyme</keyword>
<dbReference type="PANTHER" id="PTHR38107:SF3">
    <property type="entry name" value="LYSOZYME RRRD-RELATED"/>
    <property type="match status" value="1"/>
</dbReference>
<dbReference type="SUPFAM" id="SSF53955">
    <property type="entry name" value="Lysozyme-like"/>
    <property type="match status" value="1"/>
</dbReference>
<dbReference type="GO" id="GO:0003796">
    <property type="term" value="F:lysozyme activity"/>
    <property type="evidence" value="ECO:0007669"/>
    <property type="project" value="UniProtKB-EC"/>
</dbReference>
<reference evidence="8 9" key="1">
    <citation type="submission" date="2017-05" db="EMBL/GenBank/DDBJ databases">
        <title>Complete and WGS of Bordetella genogroups.</title>
        <authorList>
            <person name="Spilker T."/>
            <person name="LiPuma J."/>
        </authorList>
    </citation>
    <scope>NUCLEOTIDE SEQUENCE [LARGE SCALE GENOMIC DNA]</scope>
    <source>
        <strain evidence="8 9">AU17610</strain>
    </source>
</reference>
<dbReference type="PANTHER" id="PTHR38107">
    <property type="match status" value="1"/>
</dbReference>
<sequence>MRPALKLAGGAAALLTSGSLMLFSPGLQDHLGRWEGSGIHVVYADRLANGLPTVCKGITPHTSPVPLRIGDTWTAQQCLDAERWVVSRDQRALAACIRVPVSQAVFDALSSHAHNFGVPSTCASRAVALINAGELAAGCDALAHAPDGTPVWSYVTQAGRKTFVRGLYQRRLAERALCLSGQP</sequence>
<dbReference type="AlphaFoldDB" id="A0A261SHX8"/>
<evidence type="ECO:0000313" key="9">
    <source>
        <dbReference type="Proteomes" id="UP000217005"/>
    </source>
</evidence>
<comment type="caution">
    <text evidence="8">The sequence shown here is derived from an EMBL/GenBank/DDBJ whole genome shotgun (WGS) entry which is preliminary data.</text>
</comment>
<dbReference type="EC" id="3.2.1.17" evidence="6"/>
<evidence type="ECO:0000256" key="6">
    <source>
        <dbReference type="RuleBase" id="RU003788"/>
    </source>
</evidence>
<evidence type="ECO:0000256" key="4">
    <source>
        <dbReference type="ARBA" id="ARBA00022801"/>
    </source>
</evidence>
<dbReference type="GO" id="GO:0009253">
    <property type="term" value="P:peptidoglycan catabolic process"/>
    <property type="evidence" value="ECO:0007669"/>
    <property type="project" value="InterPro"/>
</dbReference>
<dbReference type="InterPro" id="IPR002196">
    <property type="entry name" value="Glyco_hydro_24"/>
</dbReference>
<dbReference type="RefSeq" id="WP_094827206.1">
    <property type="nucleotide sequence ID" value="NZ_NEVL01000003.1"/>
</dbReference>
<dbReference type="InterPro" id="IPR051018">
    <property type="entry name" value="Bacteriophage_GH24"/>
</dbReference>
<dbReference type="HAMAP" id="MF_04110">
    <property type="entry name" value="ENDOLYSIN_T4"/>
    <property type="match status" value="1"/>
</dbReference>
<evidence type="ECO:0000256" key="7">
    <source>
        <dbReference type="SAM" id="SignalP"/>
    </source>
</evidence>
<dbReference type="InterPro" id="IPR023347">
    <property type="entry name" value="Lysozyme_dom_sf"/>
</dbReference>
<dbReference type="InterPro" id="IPR023346">
    <property type="entry name" value="Lysozyme-like_dom_sf"/>
</dbReference>
<dbReference type="Pfam" id="PF00959">
    <property type="entry name" value="Phage_lysozyme"/>
    <property type="match status" value="1"/>
</dbReference>
<dbReference type="Proteomes" id="UP000217005">
    <property type="component" value="Unassembled WGS sequence"/>
</dbReference>
<dbReference type="OrthoDB" id="8808803at2"/>
<evidence type="ECO:0000256" key="2">
    <source>
        <dbReference type="ARBA" id="ARBA00022529"/>
    </source>
</evidence>
<evidence type="ECO:0000256" key="5">
    <source>
        <dbReference type="ARBA" id="ARBA00023295"/>
    </source>
</evidence>
<accession>A0A261SHX8</accession>
<comment type="similarity">
    <text evidence="6">Belongs to the glycosyl hydrolase 24 family.</text>
</comment>
<name>A0A261SHX8_9BORD</name>
<dbReference type="Gene3D" id="1.10.530.40">
    <property type="match status" value="1"/>
</dbReference>
<dbReference type="EMBL" id="NEVL01000003">
    <property type="protein sequence ID" value="OZI36400.1"/>
    <property type="molecule type" value="Genomic_DNA"/>
</dbReference>
<evidence type="ECO:0000313" key="8">
    <source>
        <dbReference type="EMBL" id="OZI36400.1"/>
    </source>
</evidence>
<keyword evidence="2 6" id="KW-0929">Antimicrobial</keyword>
<gene>
    <name evidence="8" type="ORF">CEG14_15490</name>
</gene>